<reference evidence="2 3" key="1">
    <citation type="submission" date="2020-01" db="EMBL/GenBank/DDBJ databases">
        <title>Frigidibacter albus SP32T (=CGMCC 1.13995T).</title>
        <authorList>
            <person name="Liao X."/>
        </authorList>
    </citation>
    <scope>NUCLEOTIDE SEQUENCE [LARGE SCALE GENOMIC DNA]</scope>
    <source>
        <strain evidence="2 3">SP32</strain>
    </source>
</reference>
<proteinExistence type="predicted"/>
<organism evidence="2 3">
    <name type="scientific">Frigidibacter albus</name>
    <dbReference type="NCBI Taxonomy" id="1465486"/>
    <lineage>
        <taxon>Bacteria</taxon>
        <taxon>Pseudomonadati</taxon>
        <taxon>Pseudomonadota</taxon>
        <taxon>Alphaproteobacteria</taxon>
        <taxon>Rhodobacterales</taxon>
        <taxon>Paracoccaceae</taxon>
        <taxon>Frigidibacter</taxon>
    </lineage>
</organism>
<name>A0A6L8VHC6_9RHOB</name>
<dbReference type="AlphaFoldDB" id="A0A6L8VHC6"/>
<keyword evidence="1" id="KW-1133">Transmembrane helix</keyword>
<evidence type="ECO:0000313" key="2">
    <source>
        <dbReference type="EMBL" id="MZQ89705.1"/>
    </source>
</evidence>
<accession>A0A6L8VHC6</accession>
<sequence length="72" mass="7468">MTFPFCRPVWKGKAAAGGAGSAALTFSKTREPAAGGAVVMAGKLRRNAMPILLWLLGVPGVVIIILLLMGVF</sequence>
<protein>
    <submittedName>
        <fullName evidence="2">Uncharacterized protein</fullName>
    </submittedName>
</protein>
<feature type="transmembrane region" description="Helical" evidence="1">
    <location>
        <begin position="51"/>
        <end position="71"/>
    </location>
</feature>
<keyword evidence="1" id="KW-0472">Membrane</keyword>
<gene>
    <name evidence="2" type="ORF">GS660_11440</name>
</gene>
<comment type="caution">
    <text evidence="2">The sequence shown here is derived from an EMBL/GenBank/DDBJ whole genome shotgun (WGS) entry which is preliminary data.</text>
</comment>
<keyword evidence="1" id="KW-0812">Transmembrane</keyword>
<dbReference type="RefSeq" id="WP_161346539.1">
    <property type="nucleotide sequence ID" value="NZ_BMGW01000006.1"/>
</dbReference>
<keyword evidence="3" id="KW-1185">Reference proteome</keyword>
<dbReference type="EMBL" id="WWNR01000006">
    <property type="protein sequence ID" value="MZQ89705.1"/>
    <property type="molecule type" value="Genomic_DNA"/>
</dbReference>
<dbReference type="Proteomes" id="UP000477083">
    <property type="component" value="Unassembled WGS sequence"/>
</dbReference>
<evidence type="ECO:0000256" key="1">
    <source>
        <dbReference type="SAM" id="Phobius"/>
    </source>
</evidence>
<evidence type="ECO:0000313" key="3">
    <source>
        <dbReference type="Proteomes" id="UP000477083"/>
    </source>
</evidence>